<proteinExistence type="predicted"/>
<organism evidence="2 3">
    <name type="scientific">Oceaniferula marina</name>
    <dbReference type="NCBI Taxonomy" id="2748318"/>
    <lineage>
        <taxon>Bacteria</taxon>
        <taxon>Pseudomonadati</taxon>
        <taxon>Verrucomicrobiota</taxon>
        <taxon>Verrucomicrobiia</taxon>
        <taxon>Verrucomicrobiales</taxon>
        <taxon>Verrucomicrobiaceae</taxon>
        <taxon>Oceaniferula</taxon>
    </lineage>
</organism>
<evidence type="ECO:0000313" key="2">
    <source>
        <dbReference type="EMBL" id="NWK56422.1"/>
    </source>
</evidence>
<gene>
    <name evidence="2" type="ORF">HW115_12430</name>
</gene>
<evidence type="ECO:0000313" key="3">
    <source>
        <dbReference type="Proteomes" id="UP000557872"/>
    </source>
</evidence>
<comment type="caution">
    <text evidence="2">The sequence shown here is derived from an EMBL/GenBank/DDBJ whole genome shotgun (WGS) entry which is preliminary data.</text>
</comment>
<dbReference type="EMBL" id="JACBAZ010000004">
    <property type="protein sequence ID" value="NWK56422.1"/>
    <property type="molecule type" value="Genomic_DNA"/>
</dbReference>
<keyword evidence="3" id="KW-1185">Reference proteome</keyword>
<feature type="signal peptide" evidence="1">
    <location>
        <begin position="1"/>
        <end position="25"/>
    </location>
</feature>
<evidence type="ECO:0008006" key="4">
    <source>
        <dbReference type="Google" id="ProtNLM"/>
    </source>
</evidence>
<sequence length="270" mass="31431">MIQSLSLILLSCFLILAELPHSAEAAAPLPRFRVETKGFKASEADIKNLLDSATLELWKHFPNYPLDPIVITRGNDGPIVLYKRNSKDEIVVRLDTSGSYWSQYSYQWAHEFCHILCGFRPDGRENKWFEETLCELASLYVMRSMAKTWESKPPYPNWKNYRHSLQTYADNVIAKREKITPFQLDNFYRKHATSLRKDSTQRHLNGAMAAALLPLFEEKPEHWEAIRWLNTKPATKGMSFARYLKKWHDSVPHKHKSFVKKISKLYGVSV</sequence>
<dbReference type="RefSeq" id="WP_178933199.1">
    <property type="nucleotide sequence ID" value="NZ_JACBAZ010000004.1"/>
</dbReference>
<dbReference type="Proteomes" id="UP000557872">
    <property type="component" value="Unassembled WGS sequence"/>
</dbReference>
<reference evidence="2 3" key="1">
    <citation type="submission" date="2020-07" db="EMBL/GenBank/DDBJ databases">
        <title>Roseicoccus Jingziensis gen. nov., sp. nov., isolated from coastal seawater.</title>
        <authorList>
            <person name="Feng X."/>
        </authorList>
    </citation>
    <scope>NUCLEOTIDE SEQUENCE [LARGE SCALE GENOMIC DNA]</scope>
    <source>
        <strain evidence="2 3">N1E253</strain>
    </source>
</reference>
<dbReference type="AlphaFoldDB" id="A0A851GHR8"/>
<evidence type="ECO:0000256" key="1">
    <source>
        <dbReference type="SAM" id="SignalP"/>
    </source>
</evidence>
<feature type="chain" id="PRO_5032980179" description="IrrE N-terminal-like domain-containing protein" evidence="1">
    <location>
        <begin position="26"/>
        <end position="270"/>
    </location>
</feature>
<keyword evidence="1" id="KW-0732">Signal</keyword>
<name>A0A851GHR8_9BACT</name>
<accession>A0A851GHR8</accession>
<protein>
    <recommendedName>
        <fullName evidence="4">IrrE N-terminal-like domain-containing protein</fullName>
    </recommendedName>
</protein>